<sequence length="550" mass="59399">MADVITDANEGSPQPPQSGDQRTISSQEQDSQHALEEEEAERSDFQRRIPDYLQLHESVNSSNLLLDSLASFLATFQRDLSDVSGQIFELQNLSQDIEERSKGRKSIAKPLNALISDIILSPTLITTIRDTRPGDAWLPLIVDLEQKINAVKTNGKVKAAHETGMVVEGLKAKARSPEYAEPIGTPSSAELAAQTLLLSRGLGGATRSSTNNDSGVDQNISNPSVTTRSRLRYAKVDDQDLDVVAGYEADNKEYKQPVVALFRSLLLVLLDNASAEFTFLVRFFSPAPETIAGTASSRNLSEMTSPSSSDPAVNTLGSPMRRSDRKDSNISLFPTVHSAEGSPISAPSPLRPADSISDAGDSVIDRALVASPISRPGTTRARPSIISQRNGSVVGGIRTHRLVDIPRDTRKELEALWHQVFDPALEYCEAFFKSVAEPVAPPSTISLLTMLRLNDGVLSELEARGCTPLESVVLGLKLGMWPLFQKQMDSHIDSVKRMADAASGGGFGAMLGRAAPKDSAIHEVAARYACLVSSIAALSEENEEAMLVNR</sequence>
<accession>A0ACC2VRG6</accession>
<organism evidence="1 2">
    <name type="scientific">Naganishia cerealis</name>
    <dbReference type="NCBI Taxonomy" id="610337"/>
    <lineage>
        <taxon>Eukaryota</taxon>
        <taxon>Fungi</taxon>
        <taxon>Dikarya</taxon>
        <taxon>Basidiomycota</taxon>
        <taxon>Agaricomycotina</taxon>
        <taxon>Tremellomycetes</taxon>
        <taxon>Filobasidiales</taxon>
        <taxon>Filobasidiaceae</taxon>
        <taxon>Naganishia</taxon>
    </lineage>
</organism>
<gene>
    <name evidence="1" type="ORF">QFC19_005013</name>
</gene>
<evidence type="ECO:0000313" key="1">
    <source>
        <dbReference type="EMBL" id="KAJ9101932.1"/>
    </source>
</evidence>
<reference evidence="1" key="1">
    <citation type="submission" date="2023-04" db="EMBL/GenBank/DDBJ databases">
        <title>Draft Genome sequencing of Naganishia species isolated from polar environments using Oxford Nanopore Technology.</title>
        <authorList>
            <person name="Leo P."/>
            <person name="Venkateswaran K."/>
        </authorList>
    </citation>
    <scope>NUCLEOTIDE SEQUENCE</scope>
    <source>
        <strain evidence="1">MNA-CCFEE 5261</strain>
    </source>
</reference>
<dbReference type="Proteomes" id="UP001241377">
    <property type="component" value="Unassembled WGS sequence"/>
</dbReference>
<dbReference type="EMBL" id="JASBWR010000055">
    <property type="protein sequence ID" value="KAJ9101932.1"/>
    <property type="molecule type" value="Genomic_DNA"/>
</dbReference>
<evidence type="ECO:0000313" key="2">
    <source>
        <dbReference type="Proteomes" id="UP001241377"/>
    </source>
</evidence>
<keyword evidence="2" id="KW-1185">Reference proteome</keyword>
<name>A0ACC2VRG6_9TREE</name>
<protein>
    <submittedName>
        <fullName evidence="1">Uncharacterized protein</fullName>
    </submittedName>
</protein>
<proteinExistence type="predicted"/>
<comment type="caution">
    <text evidence="1">The sequence shown here is derived from an EMBL/GenBank/DDBJ whole genome shotgun (WGS) entry which is preliminary data.</text>
</comment>